<dbReference type="Proteomes" id="UP000593567">
    <property type="component" value="Unassembled WGS sequence"/>
</dbReference>
<dbReference type="Pfam" id="PF05903">
    <property type="entry name" value="Peptidase_C97"/>
    <property type="match status" value="1"/>
</dbReference>
<proteinExistence type="inferred from homology"/>
<feature type="domain" description="PPPDE" evidence="4">
    <location>
        <begin position="47"/>
        <end position="191"/>
    </location>
</feature>
<keyword evidence="2" id="KW-0645">Protease</keyword>
<accession>A0A7J7JFG4</accession>
<evidence type="ECO:0000313" key="6">
    <source>
        <dbReference type="Proteomes" id="UP000593567"/>
    </source>
</evidence>
<name>A0A7J7JFG4_BUGNE</name>
<dbReference type="InterPro" id="IPR042266">
    <property type="entry name" value="PPPDE_sf"/>
</dbReference>
<dbReference type="GO" id="GO:0006508">
    <property type="term" value="P:proteolysis"/>
    <property type="evidence" value="ECO:0007669"/>
    <property type="project" value="UniProtKB-KW"/>
</dbReference>
<evidence type="ECO:0000256" key="3">
    <source>
        <dbReference type="ARBA" id="ARBA00022801"/>
    </source>
</evidence>
<dbReference type="InterPro" id="IPR008580">
    <property type="entry name" value="PPPDE_dom"/>
</dbReference>
<keyword evidence="6" id="KW-1185">Reference proteome</keyword>
<organism evidence="5 6">
    <name type="scientific">Bugula neritina</name>
    <name type="common">Brown bryozoan</name>
    <name type="synonym">Sertularia neritina</name>
    <dbReference type="NCBI Taxonomy" id="10212"/>
    <lineage>
        <taxon>Eukaryota</taxon>
        <taxon>Metazoa</taxon>
        <taxon>Spiralia</taxon>
        <taxon>Lophotrochozoa</taxon>
        <taxon>Bryozoa</taxon>
        <taxon>Gymnolaemata</taxon>
        <taxon>Cheilostomatida</taxon>
        <taxon>Flustrina</taxon>
        <taxon>Buguloidea</taxon>
        <taxon>Bugulidae</taxon>
        <taxon>Bugula</taxon>
    </lineage>
</organism>
<reference evidence="5" key="1">
    <citation type="submission" date="2020-06" db="EMBL/GenBank/DDBJ databases">
        <title>Draft genome of Bugula neritina, a colonial animal packing powerful symbionts and potential medicines.</title>
        <authorList>
            <person name="Rayko M."/>
        </authorList>
    </citation>
    <scope>NUCLEOTIDE SEQUENCE [LARGE SCALE GENOMIC DNA]</scope>
    <source>
        <strain evidence="5">Kwan_BN1</strain>
    </source>
</reference>
<comment type="similarity">
    <text evidence="1">Belongs to the DeSI family.</text>
</comment>
<dbReference type="OrthoDB" id="412286at2759"/>
<evidence type="ECO:0000259" key="4">
    <source>
        <dbReference type="PROSITE" id="PS51858"/>
    </source>
</evidence>
<dbReference type="SMART" id="SM01179">
    <property type="entry name" value="DUF862"/>
    <property type="match status" value="1"/>
</dbReference>
<evidence type="ECO:0000313" key="5">
    <source>
        <dbReference type="EMBL" id="KAF6024331.1"/>
    </source>
</evidence>
<dbReference type="PANTHER" id="PTHR12378">
    <property type="entry name" value="DESUMOYLATING ISOPEPTIDASE"/>
    <property type="match status" value="1"/>
</dbReference>
<protein>
    <submittedName>
        <fullName evidence="5">DESI2</fullName>
    </submittedName>
</protein>
<evidence type="ECO:0000256" key="2">
    <source>
        <dbReference type="ARBA" id="ARBA00022670"/>
    </source>
</evidence>
<dbReference type="GO" id="GO:0016579">
    <property type="term" value="P:protein deubiquitination"/>
    <property type="evidence" value="ECO:0007669"/>
    <property type="project" value="TreeGrafter"/>
</dbReference>
<dbReference type="PANTHER" id="PTHR12378:SF80">
    <property type="entry name" value="IP06716P-RELATED"/>
    <property type="match status" value="1"/>
</dbReference>
<dbReference type="Gene3D" id="3.90.1720.30">
    <property type="entry name" value="PPPDE domains"/>
    <property type="match status" value="1"/>
</dbReference>
<gene>
    <name evidence="5" type="ORF">EB796_017332</name>
</gene>
<evidence type="ECO:0000256" key="1">
    <source>
        <dbReference type="ARBA" id="ARBA00008140"/>
    </source>
</evidence>
<dbReference type="GO" id="GO:0101005">
    <property type="term" value="F:deubiquitinase activity"/>
    <property type="evidence" value="ECO:0007669"/>
    <property type="project" value="TreeGrafter"/>
</dbReference>
<keyword evidence="3" id="KW-0378">Hydrolase</keyword>
<dbReference type="EMBL" id="VXIV02002587">
    <property type="protein sequence ID" value="KAF6024331.1"/>
    <property type="molecule type" value="Genomic_DNA"/>
</dbReference>
<dbReference type="AlphaFoldDB" id="A0A7J7JFG4"/>
<sequence length="214" mass="24357">MLWFYQSSIAFKDTSLNPSNLRAFSDFLEIIIIGPKNSKPPVEVMTTKVAVHVYDMYWTNEWTTKLGIGVYHTGVEVNGVEYAYGGHQFPFSGIFEITPKDSEELGENFKFKESIEIGYTDLTKPEIEGIIEQLGDQYRGDQYHLLKKNCNHFTSAFIEILTGKQLPKWVNRLANIGDTLPFVERALPKEWLTPVALQDTVDQQTDPEATADNN</sequence>
<dbReference type="PROSITE" id="PS51858">
    <property type="entry name" value="PPPDE"/>
    <property type="match status" value="1"/>
</dbReference>
<comment type="caution">
    <text evidence="5">The sequence shown here is derived from an EMBL/GenBank/DDBJ whole genome shotgun (WGS) entry which is preliminary data.</text>
</comment>